<dbReference type="InterPro" id="IPR050117">
    <property type="entry name" value="MAPK"/>
</dbReference>
<comment type="caution">
    <text evidence="8">The sequence shown here is derived from an EMBL/GenBank/DDBJ whole genome shotgun (WGS) entry which is preliminary data.</text>
</comment>
<keyword evidence="3" id="KW-0547">Nucleotide-binding</keyword>
<feature type="region of interest" description="Disordered" evidence="6">
    <location>
        <begin position="881"/>
        <end position="953"/>
    </location>
</feature>
<dbReference type="InterPro" id="IPR000719">
    <property type="entry name" value="Prot_kinase_dom"/>
</dbReference>
<keyword evidence="5" id="KW-0067">ATP-binding</keyword>
<evidence type="ECO:0000256" key="3">
    <source>
        <dbReference type="ARBA" id="ARBA00022741"/>
    </source>
</evidence>
<keyword evidence="9" id="KW-1185">Reference proteome</keyword>
<sequence>MFDDLVDCKRILRETAIMTRLSHPHIVQIYDIIEPSHMRSFDELYIVMELCDSDMKKLIKTDVLLTPLHINTLLYNLLVGMKYLHSAGIWHRDLKPANCLVNQDCSVKICDFGLSRATSSVQHAPLPNTPRGEEDASEVSGPVVPHTAKAKRTMTRHVVRVRIVATPYTCVCPDDIRPLAAHPANPRFWHGRGLYHGVCLERWYCSHDFMIIRFREDSSSRDIFLKVPKSLYPWLTWNAKMGVAKSVKAGCEIFTLVVEDPRSIEEVQERRWEYWRVTRDQWIQRVQAQLQFRNIEHDHHTLSLDRRRIVDRIMQISADFWAVTEVQSVSLAATAHLDEVDQVNDPPEIEEIDNADAASQTIVTWSAAEAVILPCLSWDPINQVLAYISGVHDSVPFDNVEWNGFAQCMERFLQIPLGDSINTSVGGGSKVDAHMRVKQQVVTFLLQCGADAVAVNSYVRELFEKAGLNRLQHALAIRDTDERFSHFQNLAKAMQISPISFADPESDRAKKVKAWKPKAVPADVAVQASNFAIAEDTFATPDGKSVPCLPAGDPGREGIMLVDANEAVTIAQSSEPKPPAFAICVLGPECPLSHAGCHRIHVPAADRHGMHVILKGCLHQCGSTTVSLRAKQGDDIKVENSCLTSITAWKPEMTEQLWEQLLKNPARTCATVLSLKPADHYCSSPWGRTFRDEHQPCEPEAAVSFQYHCRIRESALQFLMKRSGREGVYITPKSETLSRADEKFMVIWHPESTWTQVKAFADSLECQLGLARSTTGSLHYGVRVHADNFTEVYTKAFPTKSPPNVLITHFLAKVSPTPVGATADNLREWLKAQGLRGKPVRALNTSTWLISTVERVSQQFLTWHGNSVLLTPIQSRIEKTRPTVMAGKKRQDRADAISDDFEDPWMSEDPWSRWSSESKSTASSSSSDRTGGETTTKMTQQMTHQQKEMQSMKTKLQNLEAKLDQKEQTDQAWKTAVSRDVRAFKDEVKTDLQRMETQYQNSLESALARTESKISASVQDSIQKLQQFMIEQSKQQSGKRHTPPSPAKSEDADMNVKGALARFGSEVAVGTDQLNVIFDLLGTPSEAEIAQLHTEEAKQHIRALARRERKGVRSRFPDAPEESIDLLEKMLKFTPIERIAVDAALDHDLFKDIRDKQVETVAC</sequence>
<evidence type="ECO:0000313" key="9">
    <source>
        <dbReference type="Proteomes" id="UP001642484"/>
    </source>
</evidence>
<reference evidence="8 9" key="1">
    <citation type="submission" date="2024-02" db="EMBL/GenBank/DDBJ databases">
        <authorList>
            <person name="Chen Y."/>
            <person name="Shah S."/>
            <person name="Dougan E. K."/>
            <person name="Thang M."/>
            <person name="Chan C."/>
        </authorList>
    </citation>
    <scope>NUCLEOTIDE SEQUENCE [LARGE SCALE GENOMIC DNA]</scope>
</reference>
<organism evidence="8 9">
    <name type="scientific">Durusdinium trenchii</name>
    <dbReference type="NCBI Taxonomy" id="1381693"/>
    <lineage>
        <taxon>Eukaryota</taxon>
        <taxon>Sar</taxon>
        <taxon>Alveolata</taxon>
        <taxon>Dinophyceae</taxon>
        <taxon>Suessiales</taxon>
        <taxon>Symbiodiniaceae</taxon>
        <taxon>Durusdinium</taxon>
    </lineage>
</organism>
<evidence type="ECO:0000256" key="2">
    <source>
        <dbReference type="ARBA" id="ARBA00022679"/>
    </source>
</evidence>
<keyword evidence="1" id="KW-0723">Serine/threonine-protein kinase</keyword>
<feature type="compositionally biased region" description="Low complexity" evidence="6">
    <location>
        <begin position="912"/>
        <end position="944"/>
    </location>
</feature>
<feature type="domain" description="Protein kinase" evidence="7">
    <location>
        <begin position="1"/>
        <end position="235"/>
    </location>
</feature>
<dbReference type="PROSITE" id="PS00108">
    <property type="entry name" value="PROTEIN_KINASE_ST"/>
    <property type="match status" value="1"/>
</dbReference>
<keyword evidence="4" id="KW-0418">Kinase</keyword>
<evidence type="ECO:0000259" key="7">
    <source>
        <dbReference type="PROSITE" id="PS50011"/>
    </source>
</evidence>
<dbReference type="InterPro" id="IPR011009">
    <property type="entry name" value="Kinase-like_dom_sf"/>
</dbReference>
<feature type="region of interest" description="Disordered" evidence="6">
    <location>
        <begin position="1032"/>
        <end position="1053"/>
    </location>
</feature>
<name>A0ABP0JBH9_9DINO</name>
<dbReference type="SUPFAM" id="SSF56112">
    <property type="entry name" value="Protein kinase-like (PK-like)"/>
    <property type="match status" value="2"/>
</dbReference>
<evidence type="ECO:0000256" key="4">
    <source>
        <dbReference type="ARBA" id="ARBA00022777"/>
    </source>
</evidence>
<evidence type="ECO:0000313" key="8">
    <source>
        <dbReference type="EMBL" id="CAK9011587.1"/>
    </source>
</evidence>
<dbReference type="PROSITE" id="PS01351">
    <property type="entry name" value="MAPK"/>
    <property type="match status" value="1"/>
</dbReference>
<dbReference type="InterPro" id="IPR003527">
    <property type="entry name" value="MAP_kinase_CS"/>
</dbReference>
<dbReference type="Gene3D" id="3.30.200.20">
    <property type="entry name" value="Phosphorylase Kinase, domain 1"/>
    <property type="match status" value="1"/>
</dbReference>
<gene>
    <name evidence="8" type="ORF">CCMP2556_LOCUS10524</name>
</gene>
<feature type="region of interest" description="Disordered" evidence="6">
    <location>
        <begin position="123"/>
        <end position="142"/>
    </location>
</feature>
<dbReference type="Proteomes" id="UP001642484">
    <property type="component" value="Unassembled WGS sequence"/>
</dbReference>
<protein>
    <recommendedName>
        <fullName evidence="7">Protein kinase domain-containing protein</fullName>
    </recommendedName>
</protein>
<dbReference type="SMART" id="SM00220">
    <property type="entry name" value="S_TKc"/>
    <property type="match status" value="1"/>
</dbReference>
<dbReference type="PANTHER" id="PTHR24055">
    <property type="entry name" value="MITOGEN-ACTIVATED PROTEIN KINASE"/>
    <property type="match status" value="1"/>
</dbReference>
<proteinExistence type="predicted"/>
<evidence type="ECO:0000256" key="1">
    <source>
        <dbReference type="ARBA" id="ARBA00022527"/>
    </source>
</evidence>
<keyword evidence="2" id="KW-0808">Transferase</keyword>
<dbReference type="Gene3D" id="1.10.510.10">
    <property type="entry name" value="Transferase(Phosphotransferase) domain 1"/>
    <property type="match status" value="2"/>
</dbReference>
<evidence type="ECO:0000256" key="6">
    <source>
        <dbReference type="SAM" id="MobiDB-lite"/>
    </source>
</evidence>
<dbReference type="Pfam" id="PF00069">
    <property type="entry name" value="Pkinase"/>
    <property type="match status" value="1"/>
</dbReference>
<evidence type="ECO:0000256" key="5">
    <source>
        <dbReference type="ARBA" id="ARBA00022840"/>
    </source>
</evidence>
<dbReference type="EMBL" id="CAXAMN010004914">
    <property type="protein sequence ID" value="CAK9011587.1"/>
    <property type="molecule type" value="Genomic_DNA"/>
</dbReference>
<dbReference type="PROSITE" id="PS50011">
    <property type="entry name" value="PROTEIN_KINASE_DOM"/>
    <property type="match status" value="1"/>
</dbReference>
<dbReference type="InterPro" id="IPR008271">
    <property type="entry name" value="Ser/Thr_kinase_AS"/>
</dbReference>
<accession>A0ABP0JBH9</accession>
<feature type="compositionally biased region" description="Acidic residues" evidence="6">
    <location>
        <begin position="897"/>
        <end position="906"/>
    </location>
</feature>